<evidence type="ECO:0000313" key="3">
    <source>
        <dbReference type="Proteomes" id="UP001139450"/>
    </source>
</evidence>
<dbReference type="AlphaFoldDB" id="A0A9X1X2J2"/>
<keyword evidence="3" id="KW-1185">Reference proteome</keyword>
<dbReference type="InterPro" id="IPR049248">
    <property type="entry name" value="DUF6881"/>
</dbReference>
<accession>A0A9X1X2J2</accession>
<sequence length="90" mass="10825">MKYVKVTWIHNLDNEPVLYYHELDDQRLERRKVVEYADGNWDKASESSFSADTYLSPEPLPTIEEINEDNQFIAQEITKDEFERKWNNLD</sequence>
<gene>
    <name evidence="2" type="ORF">MUY27_03765</name>
</gene>
<dbReference type="Pfam" id="PF21812">
    <property type="entry name" value="DUF6881"/>
    <property type="match status" value="1"/>
</dbReference>
<dbReference type="Proteomes" id="UP001139450">
    <property type="component" value="Unassembled WGS sequence"/>
</dbReference>
<feature type="domain" description="DUF6881" evidence="1">
    <location>
        <begin position="2"/>
        <end position="88"/>
    </location>
</feature>
<evidence type="ECO:0000259" key="1">
    <source>
        <dbReference type="Pfam" id="PF21812"/>
    </source>
</evidence>
<dbReference type="EMBL" id="JALJEJ010000002">
    <property type="protein sequence ID" value="MCJ8208810.1"/>
    <property type="molecule type" value="Genomic_DNA"/>
</dbReference>
<organism evidence="2 3">
    <name type="scientific">Mucilaginibacter straminoryzae</name>
    <dbReference type="NCBI Taxonomy" id="2932774"/>
    <lineage>
        <taxon>Bacteria</taxon>
        <taxon>Pseudomonadati</taxon>
        <taxon>Bacteroidota</taxon>
        <taxon>Sphingobacteriia</taxon>
        <taxon>Sphingobacteriales</taxon>
        <taxon>Sphingobacteriaceae</taxon>
        <taxon>Mucilaginibacter</taxon>
    </lineage>
</organism>
<comment type="caution">
    <text evidence="2">The sequence shown here is derived from an EMBL/GenBank/DDBJ whole genome shotgun (WGS) entry which is preliminary data.</text>
</comment>
<dbReference type="RefSeq" id="WP_245128646.1">
    <property type="nucleotide sequence ID" value="NZ_JALJEJ010000002.1"/>
</dbReference>
<evidence type="ECO:0000313" key="2">
    <source>
        <dbReference type="EMBL" id="MCJ8208810.1"/>
    </source>
</evidence>
<protein>
    <recommendedName>
        <fullName evidence="1">DUF6881 domain-containing protein</fullName>
    </recommendedName>
</protein>
<name>A0A9X1X2J2_9SPHI</name>
<reference evidence="2" key="1">
    <citation type="submission" date="2022-04" db="EMBL/GenBank/DDBJ databases">
        <title>Mucilaginibacter sp. RS28 isolated from freshwater.</title>
        <authorList>
            <person name="Ko S.-R."/>
        </authorList>
    </citation>
    <scope>NUCLEOTIDE SEQUENCE</scope>
    <source>
        <strain evidence="2">RS28</strain>
    </source>
</reference>
<proteinExistence type="predicted"/>